<dbReference type="InterPro" id="IPR014720">
    <property type="entry name" value="dsRBD_dom"/>
</dbReference>
<keyword evidence="15" id="KW-0699">rRNA-binding</keyword>
<comment type="function">
    <text evidence="15">Digests double-stranded RNA. Involved in the processing of primary rRNA transcript to yield the immediate precursors to the large and small rRNAs (23S and 16S). Processes some mRNAs, and tRNAs when they are encoded in the rRNA operon. Processes pre-crRNA and tracrRNA of type II CRISPR loci if present in the organism.</text>
</comment>
<comment type="catalytic activity">
    <reaction evidence="1 15">
        <text>Endonucleolytic cleavage to 5'-phosphomonoester.</text>
        <dbReference type="EC" id="3.1.26.3"/>
    </reaction>
</comment>
<evidence type="ECO:0000256" key="12">
    <source>
        <dbReference type="ARBA" id="ARBA00022801"/>
    </source>
</evidence>
<dbReference type="GO" id="GO:0046872">
    <property type="term" value="F:metal ion binding"/>
    <property type="evidence" value="ECO:0007669"/>
    <property type="project" value="UniProtKB-KW"/>
</dbReference>
<dbReference type="InterPro" id="IPR000999">
    <property type="entry name" value="RNase_III_dom"/>
</dbReference>
<evidence type="ECO:0000259" key="17">
    <source>
        <dbReference type="PROSITE" id="PS50142"/>
    </source>
</evidence>
<dbReference type="FunFam" id="3.30.160.20:FF:000003">
    <property type="entry name" value="Ribonuclease 3"/>
    <property type="match status" value="1"/>
</dbReference>
<evidence type="ECO:0000313" key="19">
    <source>
        <dbReference type="Proteomes" id="UP000244441"/>
    </source>
</evidence>
<dbReference type="GO" id="GO:0010468">
    <property type="term" value="P:regulation of gene expression"/>
    <property type="evidence" value="ECO:0007669"/>
    <property type="project" value="TreeGrafter"/>
</dbReference>
<dbReference type="GO" id="GO:0008033">
    <property type="term" value="P:tRNA processing"/>
    <property type="evidence" value="ECO:0007669"/>
    <property type="project" value="UniProtKB-KW"/>
</dbReference>
<evidence type="ECO:0000256" key="2">
    <source>
        <dbReference type="ARBA" id="ARBA00004496"/>
    </source>
</evidence>
<accession>A0A2S0VS65</accession>
<keyword evidence="8 15" id="KW-0819">tRNA processing</keyword>
<evidence type="ECO:0000259" key="16">
    <source>
        <dbReference type="PROSITE" id="PS50137"/>
    </source>
</evidence>
<feature type="active site" evidence="15">
    <location>
        <position position="46"/>
    </location>
</feature>
<dbReference type="PROSITE" id="PS50142">
    <property type="entry name" value="RNASE_3_2"/>
    <property type="match status" value="1"/>
</dbReference>
<feature type="active site" evidence="15">
    <location>
        <position position="118"/>
    </location>
</feature>
<feature type="domain" description="RNase III" evidence="17">
    <location>
        <begin position="7"/>
        <end position="129"/>
    </location>
</feature>
<keyword evidence="12 15" id="KW-0378">Hydrolase</keyword>
<dbReference type="PROSITE" id="PS00517">
    <property type="entry name" value="RNASE_3_1"/>
    <property type="match status" value="1"/>
</dbReference>
<dbReference type="RefSeq" id="WP_108603114.1">
    <property type="nucleotide sequence ID" value="NZ_CP026604.1"/>
</dbReference>
<keyword evidence="10 15" id="KW-0479">Metal-binding</keyword>
<feature type="binding site" evidence="15">
    <location>
        <position position="115"/>
    </location>
    <ligand>
        <name>Mg(2+)</name>
        <dbReference type="ChEBI" id="CHEBI:18420"/>
    </ligand>
</feature>
<evidence type="ECO:0000256" key="8">
    <source>
        <dbReference type="ARBA" id="ARBA00022694"/>
    </source>
</evidence>
<keyword evidence="5 15" id="KW-0963">Cytoplasm</keyword>
<dbReference type="GO" id="GO:0006364">
    <property type="term" value="P:rRNA processing"/>
    <property type="evidence" value="ECO:0007669"/>
    <property type="project" value="UniProtKB-UniRule"/>
</dbReference>
<evidence type="ECO:0000256" key="9">
    <source>
        <dbReference type="ARBA" id="ARBA00022722"/>
    </source>
</evidence>
<name>A0A2S0VS65_9ALTE</name>
<evidence type="ECO:0000256" key="11">
    <source>
        <dbReference type="ARBA" id="ARBA00022759"/>
    </source>
</evidence>
<dbReference type="PROSITE" id="PS50137">
    <property type="entry name" value="DS_RBD"/>
    <property type="match status" value="1"/>
</dbReference>
<dbReference type="GO" id="GO:0005737">
    <property type="term" value="C:cytoplasm"/>
    <property type="evidence" value="ECO:0007669"/>
    <property type="project" value="UniProtKB-SubCell"/>
</dbReference>
<dbReference type="Proteomes" id="UP000244441">
    <property type="component" value="Chromosome"/>
</dbReference>
<dbReference type="GO" id="GO:0004525">
    <property type="term" value="F:ribonuclease III activity"/>
    <property type="evidence" value="ECO:0007669"/>
    <property type="project" value="UniProtKB-UniRule"/>
</dbReference>
<dbReference type="OrthoDB" id="9805026at2"/>
<evidence type="ECO:0000256" key="15">
    <source>
        <dbReference type="HAMAP-Rule" id="MF_00104"/>
    </source>
</evidence>
<gene>
    <name evidence="15" type="primary">rnc</name>
    <name evidence="18" type="ORF">C2869_11745</name>
</gene>
<keyword evidence="9 15" id="KW-0540">Nuclease</keyword>
<feature type="domain" description="DRBM" evidence="16">
    <location>
        <begin position="156"/>
        <end position="226"/>
    </location>
</feature>
<dbReference type="EMBL" id="CP026604">
    <property type="protein sequence ID" value="AWB67065.1"/>
    <property type="molecule type" value="Genomic_DNA"/>
</dbReference>
<dbReference type="CDD" id="cd10845">
    <property type="entry name" value="DSRM_RNAse_III_family"/>
    <property type="match status" value="1"/>
</dbReference>
<sequence length="228" mass="25679">MPVVKNYKPLQKILGYQFNNIDLLVQALTHRSAKGLHNERLEYLGDSILSFVIADALYHKFPSCAEGDLSRMRSTLVRGETLTKMANHFSIGEYLLLGPGELKSGGHRRSSTLEDAVEAVIGAIYLDSNLENTQQIILNWYEQHLDAIEPGQAQKDSKTRLQEWLQHRKHALPEYSVDNISGKEHNQTFTVTCDVTALEMQFVGTGTSRRKAEQNAAKKALDKLLNDK</sequence>
<evidence type="ECO:0000256" key="14">
    <source>
        <dbReference type="ARBA" id="ARBA00022884"/>
    </source>
</evidence>
<dbReference type="InterPro" id="IPR036389">
    <property type="entry name" value="RNase_III_sf"/>
</dbReference>
<keyword evidence="19" id="KW-1185">Reference proteome</keyword>
<keyword evidence="7 15" id="KW-0507">mRNA processing</keyword>
<dbReference type="GO" id="GO:0019843">
    <property type="term" value="F:rRNA binding"/>
    <property type="evidence" value="ECO:0007669"/>
    <property type="project" value="UniProtKB-KW"/>
</dbReference>
<dbReference type="SMART" id="SM00358">
    <property type="entry name" value="DSRM"/>
    <property type="match status" value="1"/>
</dbReference>
<dbReference type="SUPFAM" id="SSF54768">
    <property type="entry name" value="dsRNA-binding domain-like"/>
    <property type="match status" value="1"/>
</dbReference>
<dbReference type="CDD" id="cd00593">
    <property type="entry name" value="RIBOc"/>
    <property type="match status" value="1"/>
</dbReference>
<evidence type="ECO:0000256" key="6">
    <source>
        <dbReference type="ARBA" id="ARBA00022552"/>
    </source>
</evidence>
<proteinExistence type="inferred from homology"/>
<keyword evidence="11 15" id="KW-0255">Endonuclease</keyword>
<comment type="similarity">
    <text evidence="3">Belongs to the ribonuclease III family.</text>
</comment>
<dbReference type="Pfam" id="PF00035">
    <property type="entry name" value="dsrm"/>
    <property type="match status" value="1"/>
</dbReference>
<evidence type="ECO:0000256" key="10">
    <source>
        <dbReference type="ARBA" id="ARBA00022723"/>
    </source>
</evidence>
<keyword evidence="13 15" id="KW-0460">Magnesium</keyword>
<dbReference type="KEGG" id="cate:C2869_11745"/>
<keyword evidence="14 15" id="KW-0694">RNA-binding</keyword>
<dbReference type="HAMAP" id="MF_00104">
    <property type="entry name" value="RNase_III"/>
    <property type="match status" value="1"/>
</dbReference>
<evidence type="ECO:0000256" key="3">
    <source>
        <dbReference type="ARBA" id="ARBA00010183"/>
    </source>
</evidence>
<dbReference type="InterPro" id="IPR011907">
    <property type="entry name" value="RNase_III"/>
</dbReference>
<evidence type="ECO:0000256" key="4">
    <source>
        <dbReference type="ARBA" id="ARBA00011738"/>
    </source>
</evidence>
<evidence type="ECO:0000256" key="7">
    <source>
        <dbReference type="ARBA" id="ARBA00022664"/>
    </source>
</evidence>
<evidence type="ECO:0000256" key="5">
    <source>
        <dbReference type="ARBA" id="ARBA00022490"/>
    </source>
</evidence>
<dbReference type="Pfam" id="PF14622">
    <property type="entry name" value="Ribonucleas_3_3"/>
    <property type="match status" value="1"/>
</dbReference>
<dbReference type="PANTHER" id="PTHR11207">
    <property type="entry name" value="RIBONUCLEASE III"/>
    <property type="match status" value="1"/>
</dbReference>
<evidence type="ECO:0000256" key="13">
    <source>
        <dbReference type="ARBA" id="ARBA00022842"/>
    </source>
</evidence>
<comment type="subcellular location">
    <subcellularLocation>
        <location evidence="2 15">Cytoplasm</location>
    </subcellularLocation>
</comment>
<organism evidence="18 19">
    <name type="scientific">Saccharobesus litoralis</name>
    <dbReference type="NCBI Taxonomy" id="2172099"/>
    <lineage>
        <taxon>Bacteria</taxon>
        <taxon>Pseudomonadati</taxon>
        <taxon>Pseudomonadota</taxon>
        <taxon>Gammaproteobacteria</taxon>
        <taxon>Alteromonadales</taxon>
        <taxon>Alteromonadaceae</taxon>
        <taxon>Saccharobesus</taxon>
    </lineage>
</organism>
<dbReference type="GO" id="GO:0003725">
    <property type="term" value="F:double-stranded RNA binding"/>
    <property type="evidence" value="ECO:0007669"/>
    <property type="project" value="TreeGrafter"/>
</dbReference>
<dbReference type="AlphaFoldDB" id="A0A2S0VS65"/>
<feature type="binding site" evidence="15">
    <location>
        <position position="118"/>
    </location>
    <ligand>
        <name>Mg(2+)</name>
        <dbReference type="ChEBI" id="CHEBI:18420"/>
    </ligand>
</feature>
<evidence type="ECO:0000313" key="18">
    <source>
        <dbReference type="EMBL" id="AWB67065.1"/>
    </source>
</evidence>
<dbReference type="EC" id="3.1.26.3" evidence="15"/>
<dbReference type="SMART" id="SM00535">
    <property type="entry name" value="RIBOc"/>
    <property type="match status" value="1"/>
</dbReference>
<reference evidence="18 19" key="1">
    <citation type="submission" date="2018-01" db="EMBL/GenBank/DDBJ databases">
        <title>Genome sequence of a Cantenovulum-like bacteria.</title>
        <authorList>
            <person name="Tan W.R."/>
            <person name="Lau N.-S."/>
            <person name="Go F."/>
            <person name="Amirul A.-A.A."/>
        </authorList>
    </citation>
    <scope>NUCLEOTIDE SEQUENCE [LARGE SCALE GENOMIC DNA]</scope>
    <source>
        <strain evidence="18 19">CCB-QB4</strain>
    </source>
</reference>
<dbReference type="GO" id="GO:0042802">
    <property type="term" value="F:identical protein binding"/>
    <property type="evidence" value="ECO:0007669"/>
    <property type="project" value="UniProtKB-ARBA"/>
</dbReference>
<evidence type="ECO:0000256" key="1">
    <source>
        <dbReference type="ARBA" id="ARBA00000109"/>
    </source>
</evidence>
<dbReference type="PANTHER" id="PTHR11207:SF0">
    <property type="entry name" value="RIBONUCLEASE 3"/>
    <property type="match status" value="1"/>
</dbReference>
<dbReference type="Gene3D" id="1.10.1520.10">
    <property type="entry name" value="Ribonuclease III domain"/>
    <property type="match status" value="1"/>
</dbReference>
<dbReference type="Gene3D" id="3.30.160.20">
    <property type="match status" value="1"/>
</dbReference>
<dbReference type="GO" id="GO:0006397">
    <property type="term" value="P:mRNA processing"/>
    <property type="evidence" value="ECO:0007669"/>
    <property type="project" value="UniProtKB-UniRule"/>
</dbReference>
<dbReference type="NCBIfam" id="TIGR02191">
    <property type="entry name" value="RNaseIII"/>
    <property type="match status" value="1"/>
</dbReference>
<keyword evidence="6 15" id="KW-0698">rRNA processing</keyword>
<dbReference type="SUPFAM" id="SSF69065">
    <property type="entry name" value="RNase III domain-like"/>
    <property type="match status" value="1"/>
</dbReference>
<dbReference type="FunFam" id="1.10.1520.10:FF:000001">
    <property type="entry name" value="Ribonuclease 3"/>
    <property type="match status" value="1"/>
</dbReference>
<comment type="cofactor">
    <cofactor evidence="15">
        <name>Mg(2+)</name>
        <dbReference type="ChEBI" id="CHEBI:18420"/>
    </cofactor>
</comment>
<comment type="subunit">
    <text evidence="4 15">Homodimer.</text>
</comment>
<feature type="binding site" evidence="15">
    <location>
        <position position="42"/>
    </location>
    <ligand>
        <name>Mg(2+)</name>
        <dbReference type="ChEBI" id="CHEBI:18420"/>
    </ligand>
</feature>
<protein>
    <recommendedName>
        <fullName evidence="15">Ribonuclease 3</fullName>
        <ecNumber evidence="15">3.1.26.3</ecNumber>
    </recommendedName>
    <alternativeName>
        <fullName evidence="15">Ribonuclease III</fullName>
        <shortName evidence="15">RNase III</shortName>
    </alternativeName>
</protein>